<comment type="function">
    <text evidence="3">Component of the exocyst complex.</text>
</comment>
<dbReference type="GO" id="GO:0006887">
    <property type="term" value="P:exocytosis"/>
    <property type="evidence" value="ECO:0007669"/>
    <property type="project" value="UniProtKB-KW"/>
</dbReference>
<evidence type="ECO:0000313" key="5">
    <source>
        <dbReference type="EMBL" id="CAD6338228.1"/>
    </source>
</evidence>
<dbReference type="EMBL" id="CAJGYO010000019">
    <property type="protein sequence ID" value="CAD6338228.1"/>
    <property type="molecule type" value="Genomic_DNA"/>
</dbReference>
<keyword evidence="3" id="KW-0268">Exocytosis</keyword>
<dbReference type="Pfam" id="PF03081">
    <property type="entry name" value="Exo70_C"/>
    <property type="match status" value="1"/>
</dbReference>
<keyword evidence="3" id="KW-0653">Protein transport</keyword>
<comment type="caution">
    <text evidence="5">The sequence shown here is derived from an EMBL/GenBank/DDBJ whole genome shotgun (WGS) entry which is preliminary data.</text>
</comment>
<keyword evidence="2 3" id="KW-0813">Transport</keyword>
<feature type="domain" description="Exocyst complex subunit Exo70 C-terminal" evidence="4">
    <location>
        <begin position="227"/>
        <end position="489"/>
    </location>
</feature>
<keyword evidence="6" id="KW-1185">Reference proteome</keyword>
<dbReference type="Proteomes" id="UP000604825">
    <property type="component" value="Unassembled WGS sequence"/>
</dbReference>
<evidence type="ECO:0000256" key="3">
    <source>
        <dbReference type="RuleBase" id="RU365026"/>
    </source>
</evidence>
<dbReference type="PANTHER" id="PTHR12542:SF170">
    <property type="entry name" value="EXOCYST SUBUNIT EXO70 FAMILY PROTEIN"/>
    <property type="match status" value="1"/>
</dbReference>
<dbReference type="SUPFAM" id="SSF74788">
    <property type="entry name" value="Cullin repeat-like"/>
    <property type="match status" value="1"/>
</dbReference>
<comment type="similarity">
    <text evidence="1 3">Belongs to the EXO70 family.</text>
</comment>
<evidence type="ECO:0000313" key="6">
    <source>
        <dbReference type="Proteomes" id="UP000604825"/>
    </source>
</evidence>
<dbReference type="GO" id="GO:0005546">
    <property type="term" value="F:phosphatidylinositol-4,5-bisphosphate binding"/>
    <property type="evidence" value="ECO:0007669"/>
    <property type="project" value="InterPro"/>
</dbReference>
<dbReference type="InterPro" id="IPR004140">
    <property type="entry name" value="Exo70"/>
</dbReference>
<dbReference type="AlphaFoldDB" id="A0A811SCD5"/>
<organism evidence="5 6">
    <name type="scientific">Miscanthus lutarioriparius</name>
    <dbReference type="NCBI Taxonomy" id="422564"/>
    <lineage>
        <taxon>Eukaryota</taxon>
        <taxon>Viridiplantae</taxon>
        <taxon>Streptophyta</taxon>
        <taxon>Embryophyta</taxon>
        <taxon>Tracheophyta</taxon>
        <taxon>Spermatophyta</taxon>
        <taxon>Magnoliopsida</taxon>
        <taxon>Liliopsida</taxon>
        <taxon>Poales</taxon>
        <taxon>Poaceae</taxon>
        <taxon>PACMAD clade</taxon>
        <taxon>Panicoideae</taxon>
        <taxon>Andropogonodae</taxon>
        <taxon>Andropogoneae</taxon>
        <taxon>Saccharinae</taxon>
        <taxon>Miscanthus</taxon>
    </lineage>
</organism>
<dbReference type="InterPro" id="IPR016159">
    <property type="entry name" value="Cullin_repeat-like_dom_sf"/>
</dbReference>
<dbReference type="Gene3D" id="1.20.1280.170">
    <property type="entry name" value="Exocyst complex component Exo70"/>
    <property type="match status" value="1"/>
</dbReference>
<accession>A0A811SCD5</accession>
<evidence type="ECO:0000256" key="2">
    <source>
        <dbReference type="ARBA" id="ARBA00022448"/>
    </source>
</evidence>
<name>A0A811SCD5_9POAL</name>
<sequence>MAGRNGGRGSYWSYHQETGSIISSSSGTIVSTAYISNVSRPSTFSMEPTTHFLSLGIHGDINGNSFGDWEKAEEEEADQEEETENERIRRLVQEFYHAPSANRSIKIGDTSVVERWLKELGVGWVLSLDDGASAVEAEELHRHARSWIRALDEIAQTICSTRPLFRDGASVGLPSICEGEGEHVGGRCIPDRYHLALFIQETMLKILDFVEFIVALDPNAATVTCGIRAPYLKISILLLVHDALSEASTTKISLTSHPPPSAQVRRIEDEMASFLSAKQDKATEAIQGTMADTWARIMESVEDSACSPTLNGLSDIHDVTRSVTFHIRYLWLNYRSLYPIVLEAARSSSLGKYVTKIGDTIDPIDRLVIQMISCLEEKVAKRSQSFPDKGLRYLSLINNLCYVSERVHSAYVSAVLTRKIEDCIQTYLQESWAPVFSCLTQPRCFGKNYSPLPKFESAFQRNYNTQKLWKVPDPRRTLRKAITEKIISALDDNNVSTPKFTPDRAPERDVERAI</sequence>
<dbReference type="GO" id="GO:0000145">
    <property type="term" value="C:exocyst"/>
    <property type="evidence" value="ECO:0007669"/>
    <property type="project" value="InterPro"/>
</dbReference>
<gene>
    <name evidence="5" type="ORF">NCGR_LOCUS62326</name>
</gene>
<dbReference type="GO" id="GO:0015031">
    <property type="term" value="P:protein transport"/>
    <property type="evidence" value="ECO:0007669"/>
    <property type="project" value="UniProtKB-KW"/>
</dbReference>
<dbReference type="InterPro" id="IPR046364">
    <property type="entry name" value="Exo70_C"/>
</dbReference>
<dbReference type="OrthoDB" id="642550at2759"/>
<evidence type="ECO:0000259" key="4">
    <source>
        <dbReference type="Pfam" id="PF03081"/>
    </source>
</evidence>
<protein>
    <recommendedName>
        <fullName evidence="3">Exocyst subunit Exo70 family protein</fullName>
    </recommendedName>
</protein>
<evidence type="ECO:0000256" key="1">
    <source>
        <dbReference type="ARBA" id="ARBA00006756"/>
    </source>
</evidence>
<proteinExistence type="inferred from homology"/>
<reference evidence="5" key="1">
    <citation type="submission" date="2020-10" db="EMBL/GenBank/DDBJ databases">
        <authorList>
            <person name="Han B."/>
            <person name="Lu T."/>
            <person name="Zhao Q."/>
            <person name="Huang X."/>
            <person name="Zhao Y."/>
        </authorList>
    </citation>
    <scope>NUCLEOTIDE SEQUENCE</scope>
</reference>
<dbReference type="PANTHER" id="PTHR12542">
    <property type="entry name" value="EXOCYST COMPLEX PROTEIN EXO70"/>
    <property type="match status" value="1"/>
</dbReference>